<proteinExistence type="inferred from homology"/>
<dbReference type="AlphaFoldDB" id="A0A4D6Y5H7"/>
<comment type="similarity">
    <text evidence="2">Belongs to the ABC-4 integral membrane protein family. LolC/E subfamily.</text>
</comment>
<dbReference type="PANTHER" id="PTHR30489">
    <property type="entry name" value="LIPOPROTEIN-RELEASING SYSTEM TRANSMEMBRANE PROTEIN LOLE"/>
    <property type="match status" value="1"/>
</dbReference>
<dbReference type="EMBL" id="CP034864">
    <property type="protein sequence ID" value="QCI23833.1"/>
    <property type="molecule type" value="Genomic_DNA"/>
</dbReference>
<evidence type="ECO:0000256" key="7">
    <source>
        <dbReference type="SAM" id="Phobius"/>
    </source>
</evidence>
<evidence type="ECO:0000259" key="8">
    <source>
        <dbReference type="Pfam" id="PF02687"/>
    </source>
</evidence>
<feature type="transmembrane region" description="Helical" evidence="7">
    <location>
        <begin position="271"/>
        <end position="296"/>
    </location>
</feature>
<feature type="domain" description="ABC3 transporter permease C-terminal" evidence="8">
    <location>
        <begin position="275"/>
        <end position="397"/>
    </location>
</feature>
<feature type="transmembrane region" description="Helical" evidence="7">
    <location>
        <begin position="365"/>
        <end position="388"/>
    </location>
</feature>
<keyword evidence="3" id="KW-1003">Cell membrane</keyword>
<dbReference type="GO" id="GO:0098797">
    <property type="term" value="C:plasma membrane protein complex"/>
    <property type="evidence" value="ECO:0007669"/>
    <property type="project" value="TreeGrafter"/>
</dbReference>
<dbReference type="InterPro" id="IPR025857">
    <property type="entry name" value="MacB_PCD"/>
</dbReference>
<evidence type="ECO:0000256" key="4">
    <source>
        <dbReference type="ARBA" id="ARBA00022692"/>
    </source>
</evidence>
<keyword evidence="4 7" id="KW-0812">Transmembrane</keyword>
<accession>A0A4D6Y5H7</accession>
<evidence type="ECO:0000259" key="9">
    <source>
        <dbReference type="Pfam" id="PF12704"/>
    </source>
</evidence>
<keyword evidence="5 7" id="KW-1133">Transmembrane helix</keyword>
<gene>
    <name evidence="10" type="ORF">D9V74_01385</name>
</gene>
<reference evidence="10 11" key="2">
    <citation type="submission" date="2019-05" db="EMBL/GenBank/DDBJ databases">
        <title>Genome evolution of the obligate endosymbiont Buchnera aphidicola.</title>
        <authorList>
            <person name="Moran N.A."/>
        </authorList>
    </citation>
    <scope>NUCLEOTIDE SEQUENCE [LARGE SCALE GENOMIC DNA]</scope>
    <source>
        <strain evidence="10 11">Msa</strain>
    </source>
</reference>
<reference evidence="10 11" key="1">
    <citation type="submission" date="2018-12" db="EMBL/GenBank/DDBJ databases">
        <authorList>
            <person name="Chong R.A."/>
        </authorList>
    </citation>
    <scope>NUCLEOTIDE SEQUENCE [LARGE SCALE GENOMIC DNA]</scope>
    <source>
        <strain evidence="10 11">Msa</strain>
    </source>
</reference>
<evidence type="ECO:0000256" key="5">
    <source>
        <dbReference type="ARBA" id="ARBA00022989"/>
    </source>
</evidence>
<dbReference type="Pfam" id="PF02687">
    <property type="entry name" value="FtsX"/>
    <property type="match status" value="1"/>
</dbReference>
<organism evidence="10 11">
    <name type="scientific">Buchnera aphidicola</name>
    <name type="common">Macrosiphoniella sanborni</name>
    <dbReference type="NCBI Taxonomy" id="1241865"/>
    <lineage>
        <taxon>Bacteria</taxon>
        <taxon>Pseudomonadati</taxon>
        <taxon>Pseudomonadota</taxon>
        <taxon>Gammaproteobacteria</taxon>
        <taxon>Enterobacterales</taxon>
        <taxon>Erwiniaceae</taxon>
        <taxon>Buchnera</taxon>
    </lineage>
</organism>
<feature type="transmembrane region" description="Helical" evidence="7">
    <location>
        <begin position="316"/>
        <end position="344"/>
    </location>
</feature>
<name>A0A4D6Y5H7_9GAMM</name>
<evidence type="ECO:0000313" key="11">
    <source>
        <dbReference type="Proteomes" id="UP000298745"/>
    </source>
</evidence>
<dbReference type="Proteomes" id="UP000298745">
    <property type="component" value="Chromosome"/>
</dbReference>
<keyword evidence="6 7" id="KW-0472">Membrane</keyword>
<evidence type="ECO:0000256" key="3">
    <source>
        <dbReference type="ARBA" id="ARBA00022475"/>
    </source>
</evidence>
<evidence type="ECO:0000313" key="10">
    <source>
        <dbReference type="EMBL" id="QCI23833.1"/>
    </source>
</evidence>
<evidence type="ECO:0000256" key="1">
    <source>
        <dbReference type="ARBA" id="ARBA00004651"/>
    </source>
</evidence>
<evidence type="ECO:0000256" key="6">
    <source>
        <dbReference type="ARBA" id="ARBA00023136"/>
    </source>
</evidence>
<dbReference type="Pfam" id="PF12704">
    <property type="entry name" value="MacB_PCD"/>
    <property type="match status" value="1"/>
</dbReference>
<protein>
    <submittedName>
        <fullName evidence="10">FtsX-like permease family protein</fullName>
    </submittedName>
</protein>
<comment type="subcellular location">
    <subcellularLocation>
        <location evidence="1">Cell membrane</location>
        <topology evidence="1">Multi-pass membrane protein</topology>
    </subcellularLocation>
</comment>
<dbReference type="InterPro" id="IPR051447">
    <property type="entry name" value="Lipoprotein-release_system"/>
</dbReference>
<feature type="transmembrane region" description="Helical" evidence="7">
    <location>
        <begin position="25"/>
        <end position="48"/>
    </location>
</feature>
<sequence>MYKPIYLFIALRYLWNIYSPNFKKIFVILSIISITISTIALIITISMINGSEEYFKKNILSIIPHLIITNNNQYVKKIDFPKGILQINNIEKISDLICKEIIVQNRNNISAAEIMGVDKSNHDNIINYKIENILKKLKPNRYNVIIGKKLAQKLHVHTGDKINLILLSNARNNFSGKIFNQNIFKIIDIFSTSSEVDYYQILMNKKDSLNFLRYSKNYISGWRVWLKNPLNLDFYQFKQFKQFKKIKNKLILFDWTLQKGELFKAMKIEKYIMFFLFFLILILSIINIFINLTTYILENKHVISILQTQGLSNSKIMLIFIIFGSGNAIIGNILGTIIAISLIIQNDLLKFFINFFFDENNITILILPHQIFIINIISILLTIFATLYPSWKAIQLKPVRVLSKNE</sequence>
<dbReference type="GO" id="GO:0044874">
    <property type="term" value="P:lipoprotein localization to outer membrane"/>
    <property type="evidence" value="ECO:0007669"/>
    <property type="project" value="TreeGrafter"/>
</dbReference>
<dbReference type="OrthoDB" id="9808461at2"/>
<feature type="domain" description="MacB-like periplasmic core" evidence="9">
    <location>
        <begin position="28"/>
        <end position="204"/>
    </location>
</feature>
<dbReference type="PANTHER" id="PTHR30489:SF0">
    <property type="entry name" value="LIPOPROTEIN-RELEASING SYSTEM TRANSMEMBRANE PROTEIN LOLE"/>
    <property type="match status" value="1"/>
</dbReference>
<dbReference type="RefSeq" id="WP_158362600.1">
    <property type="nucleotide sequence ID" value="NZ_CP034864.1"/>
</dbReference>
<evidence type="ECO:0000256" key="2">
    <source>
        <dbReference type="ARBA" id="ARBA00005236"/>
    </source>
</evidence>
<dbReference type="InterPro" id="IPR003838">
    <property type="entry name" value="ABC3_permease_C"/>
</dbReference>